<organism evidence="3 4">
    <name type="scientific">Angustibacter aerolatus</name>
    <dbReference type="NCBI Taxonomy" id="1162965"/>
    <lineage>
        <taxon>Bacteria</taxon>
        <taxon>Bacillati</taxon>
        <taxon>Actinomycetota</taxon>
        <taxon>Actinomycetes</taxon>
        <taxon>Kineosporiales</taxon>
        <taxon>Kineosporiaceae</taxon>
    </lineage>
</organism>
<dbReference type="InterPro" id="IPR001633">
    <property type="entry name" value="EAL_dom"/>
</dbReference>
<comment type="caution">
    <text evidence="3">The sequence shown here is derived from an EMBL/GenBank/DDBJ whole genome shotgun (WGS) entry which is preliminary data.</text>
</comment>
<accession>A0ABQ6JMR2</accession>
<dbReference type="InterPro" id="IPR035919">
    <property type="entry name" value="EAL_sf"/>
</dbReference>
<dbReference type="SUPFAM" id="SSF141868">
    <property type="entry name" value="EAL domain-like"/>
    <property type="match status" value="1"/>
</dbReference>
<dbReference type="Proteomes" id="UP001157017">
    <property type="component" value="Unassembled WGS sequence"/>
</dbReference>
<name>A0ABQ6JMR2_9ACTN</name>
<keyword evidence="4" id="KW-1185">Reference proteome</keyword>
<feature type="domain" description="EAL" evidence="2">
    <location>
        <begin position="1"/>
        <end position="110"/>
    </location>
</feature>
<dbReference type="EMBL" id="BSUZ01000001">
    <property type="protein sequence ID" value="GMA89318.1"/>
    <property type="molecule type" value="Genomic_DNA"/>
</dbReference>
<feature type="compositionally biased region" description="Polar residues" evidence="1">
    <location>
        <begin position="88"/>
        <end position="110"/>
    </location>
</feature>
<evidence type="ECO:0000259" key="2">
    <source>
        <dbReference type="PROSITE" id="PS50883"/>
    </source>
</evidence>
<dbReference type="PROSITE" id="PS50883">
    <property type="entry name" value="EAL"/>
    <property type="match status" value="1"/>
</dbReference>
<evidence type="ECO:0000313" key="4">
    <source>
        <dbReference type="Proteomes" id="UP001157017"/>
    </source>
</evidence>
<feature type="region of interest" description="Disordered" evidence="1">
    <location>
        <begin position="70"/>
        <end position="110"/>
    </location>
</feature>
<reference evidence="4" key="1">
    <citation type="journal article" date="2019" name="Int. J. Syst. Evol. Microbiol.">
        <title>The Global Catalogue of Microorganisms (GCM) 10K type strain sequencing project: providing services to taxonomists for standard genome sequencing and annotation.</title>
        <authorList>
            <consortium name="The Broad Institute Genomics Platform"/>
            <consortium name="The Broad Institute Genome Sequencing Center for Infectious Disease"/>
            <person name="Wu L."/>
            <person name="Ma J."/>
        </authorList>
    </citation>
    <scope>NUCLEOTIDE SEQUENCE [LARGE SCALE GENOMIC DNA]</scope>
    <source>
        <strain evidence="4">NBRC 108730</strain>
    </source>
</reference>
<evidence type="ECO:0000256" key="1">
    <source>
        <dbReference type="SAM" id="MobiDB-lite"/>
    </source>
</evidence>
<evidence type="ECO:0000313" key="3">
    <source>
        <dbReference type="EMBL" id="GMA89318.1"/>
    </source>
</evidence>
<sequence>MLEVLEGVDVDDRLVERLQVLRGQGYDLALDDFEPGSGADRLIPLAGFVKLDVTALPLDEPALAGGAGCTSAACWRSPSGSRRARCSTGASRPASTCSRASGSPTRPSSR</sequence>
<protein>
    <recommendedName>
        <fullName evidence="2">EAL domain-containing protein</fullName>
    </recommendedName>
</protein>
<gene>
    <name evidence="3" type="ORF">GCM10025868_45680</name>
</gene>
<proteinExistence type="predicted"/>